<dbReference type="GO" id="GO:0051231">
    <property type="term" value="P:spindle elongation"/>
    <property type="evidence" value="ECO:0007669"/>
    <property type="project" value="TreeGrafter"/>
</dbReference>
<dbReference type="InterPro" id="IPR027640">
    <property type="entry name" value="Kinesin-like_fam"/>
</dbReference>
<dbReference type="SMART" id="SM00129">
    <property type="entry name" value="KISc"/>
    <property type="match status" value="1"/>
</dbReference>
<evidence type="ECO:0000256" key="6">
    <source>
        <dbReference type="SAM" id="Coils"/>
    </source>
</evidence>
<feature type="domain" description="Kinesin motor" evidence="8">
    <location>
        <begin position="62"/>
        <end position="464"/>
    </location>
</feature>
<dbReference type="OrthoDB" id="3176171at2759"/>
<evidence type="ECO:0000313" key="9">
    <source>
        <dbReference type="EMBL" id="CAF1086095.1"/>
    </source>
</evidence>
<evidence type="ECO:0000256" key="7">
    <source>
        <dbReference type="SAM" id="MobiDB-lite"/>
    </source>
</evidence>
<comment type="similarity">
    <text evidence="5">Belongs to the TRAFAC class myosin-kinesin ATPase superfamily. Kinesin family.</text>
</comment>
<keyword evidence="4" id="KW-0963">Cytoplasm</keyword>
<dbReference type="GO" id="GO:0007052">
    <property type="term" value="P:mitotic spindle organization"/>
    <property type="evidence" value="ECO:0007669"/>
    <property type="project" value="TreeGrafter"/>
</dbReference>
<name>A0A814MYZ0_ADIRI</name>
<evidence type="ECO:0000256" key="5">
    <source>
        <dbReference type="PROSITE-ProRule" id="PRU00283"/>
    </source>
</evidence>
<feature type="region of interest" description="Disordered" evidence="7">
    <location>
        <begin position="201"/>
        <end position="222"/>
    </location>
</feature>
<dbReference type="PANTHER" id="PTHR47969">
    <property type="entry name" value="CHROMOSOME-ASSOCIATED KINESIN KIF4A-RELATED"/>
    <property type="match status" value="1"/>
</dbReference>
<keyword evidence="4" id="KW-0206">Cytoskeleton</keyword>
<evidence type="ECO:0000313" key="10">
    <source>
        <dbReference type="Proteomes" id="UP000663852"/>
    </source>
</evidence>
<keyword evidence="6" id="KW-0175">Coiled coil</keyword>
<keyword evidence="2 5" id="KW-0547">Nucleotide-binding</keyword>
<reference evidence="9" key="1">
    <citation type="submission" date="2021-02" db="EMBL/GenBank/DDBJ databases">
        <authorList>
            <person name="Nowell W R."/>
        </authorList>
    </citation>
    <scope>NUCLEOTIDE SEQUENCE</scope>
</reference>
<dbReference type="GO" id="GO:0005524">
    <property type="term" value="F:ATP binding"/>
    <property type="evidence" value="ECO:0007669"/>
    <property type="project" value="UniProtKB-UniRule"/>
</dbReference>
<dbReference type="GO" id="GO:0003777">
    <property type="term" value="F:microtubule motor activity"/>
    <property type="evidence" value="ECO:0007669"/>
    <property type="project" value="InterPro"/>
</dbReference>
<keyword evidence="5" id="KW-0505">Motor protein</keyword>
<dbReference type="SUPFAM" id="SSF52540">
    <property type="entry name" value="P-loop containing nucleoside triphosphate hydrolases"/>
    <property type="match status" value="1"/>
</dbReference>
<evidence type="ECO:0000256" key="3">
    <source>
        <dbReference type="ARBA" id="ARBA00022840"/>
    </source>
</evidence>
<dbReference type="Proteomes" id="UP000663852">
    <property type="component" value="Unassembled WGS sequence"/>
</dbReference>
<evidence type="ECO:0000256" key="2">
    <source>
        <dbReference type="ARBA" id="ARBA00022741"/>
    </source>
</evidence>
<gene>
    <name evidence="9" type="ORF">EDS130_LOCUS19231</name>
</gene>
<protein>
    <recommendedName>
        <fullName evidence="8">Kinesin motor domain-containing protein</fullName>
    </recommendedName>
</protein>
<dbReference type="GO" id="GO:0008017">
    <property type="term" value="F:microtubule binding"/>
    <property type="evidence" value="ECO:0007669"/>
    <property type="project" value="InterPro"/>
</dbReference>
<dbReference type="InterPro" id="IPR001752">
    <property type="entry name" value="Kinesin_motor_dom"/>
</dbReference>
<dbReference type="GO" id="GO:0005875">
    <property type="term" value="C:microtubule associated complex"/>
    <property type="evidence" value="ECO:0007669"/>
    <property type="project" value="TreeGrafter"/>
</dbReference>
<feature type="coiled-coil region" evidence="6">
    <location>
        <begin position="472"/>
        <end position="499"/>
    </location>
</feature>
<dbReference type="InterPro" id="IPR036961">
    <property type="entry name" value="Kinesin_motor_dom_sf"/>
</dbReference>
<comment type="caution">
    <text evidence="9">The sequence shown here is derived from an EMBL/GenBank/DDBJ whole genome shotgun (WGS) entry which is preliminary data.</text>
</comment>
<evidence type="ECO:0000256" key="4">
    <source>
        <dbReference type="ARBA" id="ARBA00023212"/>
    </source>
</evidence>
<dbReference type="EMBL" id="CAJNOJ010000091">
    <property type="protein sequence ID" value="CAF1086095.1"/>
    <property type="molecule type" value="Genomic_DNA"/>
</dbReference>
<sequence>MSYTTTKIALVLRFEYHFVHMAHRLNQLRTSTSTTHDQFLSSSTTLTSSPRTPGKKIPKGDPIVTGIRLRPFLERESAIDDTPAVQIFENNVICTQNSRPQIFKFTNCFDASSTNKYVYDGMILDIQLSFIDIGYNTTVLAYGQTASGKSHSIFGSPSEEGILSLSIHDLITMNAKNHLKFELSFLEIYNEKVTDLLATPPLSADTSNTKSATKTSTTSSFSKNARTHILNKLVPTSNSNNTSSSRTLEIREHPLLGPYVPDLKYIQVKSKEDFQNVLNLGNQQRSVASTNANQRSSRSHAIFTVKISRTDVPQSTAPVRLSFKPSTTNSSTNINKLATLTSSSKKSAKQQAQEEIDAQAVRLNFVDLAGSEKSQQYNGPQGKNDRFAESVHINQSLSTLRNVIDALSRQQHHVPYRDSSLTYLLKNSLGGDAKTFMLATISPSSTVIDETINTLRYAGLASTITNIPRIKTPHLRHEIDELREENARLKQELFLVKSKSMPSIHATTATISKTSLTNIDEGIQTSFQVESSPPNDESNSDETLDIVDEEILAQIENQCRHPKRQRLSEQPLHEIAKIRKIDDTMIHRRLGTILSCVTDDFSITNDNGILVVSNELDIDIKRSSSAWIKALERFDRDVNMNSMTKKEILPSLNALFDTNQD</sequence>
<evidence type="ECO:0000256" key="1">
    <source>
        <dbReference type="ARBA" id="ARBA00004245"/>
    </source>
</evidence>
<dbReference type="Gene3D" id="3.40.850.10">
    <property type="entry name" value="Kinesin motor domain"/>
    <property type="match status" value="1"/>
</dbReference>
<dbReference type="AlphaFoldDB" id="A0A814MYZ0"/>
<feature type="compositionally biased region" description="Low complexity" evidence="7">
    <location>
        <begin position="40"/>
        <end position="49"/>
    </location>
</feature>
<accession>A0A814MYZ0</accession>
<dbReference type="GO" id="GO:0007018">
    <property type="term" value="P:microtubule-based movement"/>
    <property type="evidence" value="ECO:0007669"/>
    <property type="project" value="InterPro"/>
</dbReference>
<evidence type="ECO:0000259" key="8">
    <source>
        <dbReference type="PROSITE" id="PS50067"/>
    </source>
</evidence>
<proteinExistence type="inferred from homology"/>
<feature type="compositionally biased region" description="Low complexity" evidence="7">
    <location>
        <begin position="203"/>
        <end position="222"/>
    </location>
</feature>
<dbReference type="PRINTS" id="PR00380">
    <property type="entry name" value="KINESINHEAVY"/>
</dbReference>
<dbReference type="PROSITE" id="PS50067">
    <property type="entry name" value="KINESIN_MOTOR_2"/>
    <property type="match status" value="1"/>
</dbReference>
<feature type="region of interest" description="Disordered" evidence="7">
    <location>
        <begin position="39"/>
        <end position="60"/>
    </location>
</feature>
<dbReference type="InterPro" id="IPR027417">
    <property type="entry name" value="P-loop_NTPase"/>
</dbReference>
<dbReference type="Pfam" id="PF00225">
    <property type="entry name" value="Kinesin"/>
    <property type="match status" value="1"/>
</dbReference>
<feature type="binding site" evidence="5">
    <location>
        <begin position="143"/>
        <end position="150"/>
    </location>
    <ligand>
        <name>ATP</name>
        <dbReference type="ChEBI" id="CHEBI:30616"/>
    </ligand>
</feature>
<comment type="subcellular location">
    <subcellularLocation>
        <location evidence="1">Cytoplasm</location>
        <location evidence="1">Cytoskeleton</location>
    </subcellularLocation>
</comment>
<organism evidence="9 10">
    <name type="scientific">Adineta ricciae</name>
    <name type="common">Rotifer</name>
    <dbReference type="NCBI Taxonomy" id="249248"/>
    <lineage>
        <taxon>Eukaryota</taxon>
        <taxon>Metazoa</taxon>
        <taxon>Spiralia</taxon>
        <taxon>Gnathifera</taxon>
        <taxon>Rotifera</taxon>
        <taxon>Eurotatoria</taxon>
        <taxon>Bdelloidea</taxon>
        <taxon>Adinetida</taxon>
        <taxon>Adinetidae</taxon>
        <taxon>Adineta</taxon>
    </lineage>
</organism>
<dbReference type="PANTHER" id="PTHR47969:SF29">
    <property type="entry name" value="KINESIN-LIKE PROTEIN"/>
    <property type="match status" value="1"/>
</dbReference>
<keyword evidence="3 5" id="KW-0067">ATP-binding</keyword>